<dbReference type="Proteomes" id="UP000636793">
    <property type="component" value="Unassembled WGS sequence"/>
</dbReference>
<dbReference type="AlphaFoldDB" id="A0A916TC00"/>
<evidence type="ECO:0000256" key="1">
    <source>
        <dbReference type="SAM" id="MobiDB-lite"/>
    </source>
</evidence>
<protein>
    <recommendedName>
        <fullName evidence="4">DUF559 domain-containing protein</fullName>
    </recommendedName>
</protein>
<sequence>MSETFDPRVPFRSASGRKQGLSRREMTGKRFRRVHRDCYVSAEHDLDFETRALAALEMVPGAYGLSHQSAVTWCGGIAPDTPDIHLAVPHRLRCELPGIRVHRYRTAPLLWTRRGVRVTAPAQTFTDLGATTDLVDLVVAGDSLVRRTSVTPSELAAFARQAHSNGVGRARQASEFVRADVDSAQESRSRMLIVLAGLPEPTVNLRFYTAEGALLRRMDMGYKAIKVAVEYDGRQHIERKANWGADIGRREYFEGLGWRFIILIASDIWTIPGRTVRRVHDILGERGAKLGPVHDDWRLHFPDRGGFDVESA</sequence>
<accession>A0A916TC00</accession>
<feature type="region of interest" description="Disordered" evidence="1">
    <location>
        <begin position="1"/>
        <end position="26"/>
    </location>
</feature>
<comment type="caution">
    <text evidence="2">The sequence shown here is derived from an EMBL/GenBank/DDBJ whole genome shotgun (WGS) entry which is preliminary data.</text>
</comment>
<evidence type="ECO:0008006" key="4">
    <source>
        <dbReference type="Google" id="ProtNLM"/>
    </source>
</evidence>
<evidence type="ECO:0000313" key="3">
    <source>
        <dbReference type="Proteomes" id="UP000636793"/>
    </source>
</evidence>
<name>A0A916TC00_9MICO</name>
<gene>
    <name evidence="2" type="ORF">GCM10011492_31160</name>
</gene>
<keyword evidence="3" id="KW-1185">Reference proteome</keyword>
<proteinExistence type="predicted"/>
<reference evidence="2" key="2">
    <citation type="submission" date="2020-09" db="EMBL/GenBank/DDBJ databases">
        <authorList>
            <person name="Sun Q."/>
            <person name="Zhou Y."/>
        </authorList>
    </citation>
    <scope>NUCLEOTIDE SEQUENCE</scope>
    <source>
        <strain evidence="2">CGMCC 1.15085</strain>
    </source>
</reference>
<evidence type="ECO:0000313" key="2">
    <source>
        <dbReference type="EMBL" id="GGB38195.1"/>
    </source>
</evidence>
<organism evidence="2 3">
    <name type="scientific">Flexivirga endophytica</name>
    <dbReference type="NCBI Taxonomy" id="1849103"/>
    <lineage>
        <taxon>Bacteria</taxon>
        <taxon>Bacillati</taxon>
        <taxon>Actinomycetota</taxon>
        <taxon>Actinomycetes</taxon>
        <taxon>Micrococcales</taxon>
        <taxon>Dermacoccaceae</taxon>
        <taxon>Flexivirga</taxon>
    </lineage>
</organism>
<reference evidence="2" key="1">
    <citation type="journal article" date="2014" name="Int. J. Syst. Evol. Microbiol.">
        <title>Complete genome sequence of Corynebacterium casei LMG S-19264T (=DSM 44701T), isolated from a smear-ripened cheese.</title>
        <authorList>
            <consortium name="US DOE Joint Genome Institute (JGI-PGF)"/>
            <person name="Walter F."/>
            <person name="Albersmeier A."/>
            <person name="Kalinowski J."/>
            <person name="Ruckert C."/>
        </authorList>
    </citation>
    <scope>NUCLEOTIDE SEQUENCE</scope>
    <source>
        <strain evidence="2">CGMCC 1.15085</strain>
    </source>
</reference>
<dbReference type="EMBL" id="BMHI01000005">
    <property type="protein sequence ID" value="GGB38195.1"/>
    <property type="molecule type" value="Genomic_DNA"/>
</dbReference>